<dbReference type="Gene3D" id="3.40.50.720">
    <property type="entry name" value="NAD(P)-binding Rossmann-like Domain"/>
    <property type="match status" value="1"/>
</dbReference>
<dbReference type="PRINTS" id="PR00081">
    <property type="entry name" value="GDHRDH"/>
</dbReference>
<dbReference type="EMBL" id="CAJNJA010011119">
    <property type="protein sequence ID" value="CAE7266695.1"/>
    <property type="molecule type" value="Genomic_DNA"/>
</dbReference>
<evidence type="ECO:0000256" key="2">
    <source>
        <dbReference type="ARBA" id="ARBA00023002"/>
    </source>
</evidence>
<dbReference type="GO" id="GO:0016491">
    <property type="term" value="F:oxidoreductase activity"/>
    <property type="evidence" value="ECO:0007669"/>
    <property type="project" value="UniProtKB-KW"/>
</dbReference>
<dbReference type="PANTHER" id="PTHR24321:SF8">
    <property type="entry name" value="ESTRADIOL 17-BETA-DEHYDROGENASE 8-RELATED"/>
    <property type="match status" value="1"/>
</dbReference>
<reference evidence="3" key="1">
    <citation type="submission" date="2021-02" db="EMBL/GenBank/DDBJ databases">
        <authorList>
            <person name="Dougan E. K."/>
            <person name="Rhodes N."/>
            <person name="Thang M."/>
            <person name="Chan C."/>
        </authorList>
    </citation>
    <scope>NUCLEOTIDE SEQUENCE</scope>
</reference>
<dbReference type="Pfam" id="PF00106">
    <property type="entry name" value="adh_short"/>
    <property type="match status" value="1"/>
</dbReference>
<comment type="similarity">
    <text evidence="1">Belongs to the short-chain dehydrogenases/reductases (SDR) family.</text>
</comment>
<sequence length="234" mass="23934">MGEFDGKHCVVTGGTGALGSAVVARILELGGSCAVPVYDESELDGFAHASDDRVALTVGVDLADESAATSFYADVSSSGLWASVHVAGGFAMSGITETSLDDLRAMMAKNAETCFVCCREAVRAMRAAGSGGRIVNVSARPAVQPCGGMLAYQMSKAAVASLTQGLAEEVKDDGILVNAVLPSIMDTPANRDAMPDADFDAWPKVEQVAEAMCFLASPGNALTSGALVPVYGMA</sequence>
<dbReference type="InterPro" id="IPR036291">
    <property type="entry name" value="NAD(P)-bd_dom_sf"/>
</dbReference>
<accession>A0A812MUS0</accession>
<dbReference type="SUPFAM" id="SSF51735">
    <property type="entry name" value="NAD(P)-binding Rossmann-fold domains"/>
    <property type="match status" value="1"/>
</dbReference>
<name>A0A812MUS0_9DINO</name>
<dbReference type="InterPro" id="IPR002347">
    <property type="entry name" value="SDR_fam"/>
</dbReference>
<dbReference type="PANTHER" id="PTHR24321">
    <property type="entry name" value="DEHYDROGENASES, SHORT CHAIN"/>
    <property type="match status" value="1"/>
</dbReference>
<gene>
    <name evidence="3" type="primary">gdh</name>
    <name evidence="3" type="ORF">SNEC2469_LOCUS6290</name>
</gene>
<comment type="caution">
    <text evidence="3">The sequence shown here is derived from an EMBL/GenBank/DDBJ whole genome shotgun (WGS) entry which is preliminary data.</text>
</comment>
<dbReference type="Proteomes" id="UP000601435">
    <property type="component" value="Unassembled WGS sequence"/>
</dbReference>
<dbReference type="AlphaFoldDB" id="A0A812MUS0"/>
<dbReference type="SMR" id="A0A812MUS0"/>
<evidence type="ECO:0000313" key="3">
    <source>
        <dbReference type="EMBL" id="CAE7266695.1"/>
    </source>
</evidence>
<evidence type="ECO:0000256" key="1">
    <source>
        <dbReference type="ARBA" id="ARBA00006484"/>
    </source>
</evidence>
<protein>
    <submittedName>
        <fullName evidence="3">Gdh protein</fullName>
    </submittedName>
</protein>
<dbReference type="OrthoDB" id="1204at2759"/>
<evidence type="ECO:0000313" key="4">
    <source>
        <dbReference type="Proteomes" id="UP000601435"/>
    </source>
</evidence>
<proteinExistence type="inferred from homology"/>
<organism evidence="3 4">
    <name type="scientific">Symbiodinium necroappetens</name>
    <dbReference type="NCBI Taxonomy" id="1628268"/>
    <lineage>
        <taxon>Eukaryota</taxon>
        <taxon>Sar</taxon>
        <taxon>Alveolata</taxon>
        <taxon>Dinophyceae</taxon>
        <taxon>Suessiales</taxon>
        <taxon>Symbiodiniaceae</taxon>
        <taxon>Symbiodinium</taxon>
    </lineage>
</organism>
<keyword evidence="4" id="KW-1185">Reference proteome</keyword>
<keyword evidence="2" id="KW-0560">Oxidoreductase</keyword>